<evidence type="ECO:0000313" key="2">
    <source>
        <dbReference type="EMBL" id="KAI1879969.1"/>
    </source>
</evidence>
<reference evidence="2" key="1">
    <citation type="submission" date="2021-03" db="EMBL/GenBank/DDBJ databases">
        <title>Revisited historic fungal species revealed as producer of novel bioactive compounds through whole genome sequencing and comparative genomics.</title>
        <authorList>
            <person name="Vignolle G.A."/>
            <person name="Hochenegger N."/>
            <person name="Mach R.L."/>
            <person name="Mach-Aigner A.R."/>
            <person name="Javad Rahimi M."/>
            <person name="Salim K.A."/>
            <person name="Chan C.M."/>
            <person name="Lim L.B.L."/>
            <person name="Cai F."/>
            <person name="Druzhinina I.S."/>
            <person name="U'Ren J.M."/>
            <person name="Derntl C."/>
        </authorList>
    </citation>
    <scope>NUCLEOTIDE SEQUENCE</scope>
    <source>
        <strain evidence="2">TUCIM 5799</strain>
    </source>
</reference>
<evidence type="ECO:0000313" key="3">
    <source>
        <dbReference type="Proteomes" id="UP000829685"/>
    </source>
</evidence>
<feature type="compositionally biased region" description="Polar residues" evidence="1">
    <location>
        <begin position="122"/>
        <end position="145"/>
    </location>
</feature>
<comment type="caution">
    <text evidence="2">The sequence shown here is derived from an EMBL/GenBank/DDBJ whole genome shotgun (WGS) entry which is preliminary data.</text>
</comment>
<sequence>MTNCAISLGSADIDAMADQRQNNNEGFDSPKSSAVSSDISGLGNLSGRATPVRARVVHGKREVTLDQPESLRKRKRQDIEECTVDSNDSEIESTSAEQGAERGQSSNRERSERSEREILALETSQTQTEHSTVSQSVAEPSSQNIEMPDSSGYSKKGDKSSSGGKKGDKSSSGGRKSRENSAETENTTDESSSKRGRSRSGYN</sequence>
<feature type="region of interest" description="Disordered" evidence="1">
    <location>
        <begin position="1"/>
        <end position="203"/>
    </location>
</feature>
<name>A0A9P9WVC2_9PEZI</name>
<feature type="compositionally biased region" description="Basic and acidic residues" evidence="1">
    <location>
        <begin position="107"/>
        <end position="119"/>
    </location>
</feature>
<dbReference type="AlphaFoldDB" id="A0A9P9WVC2"/>
<evidence type="ECO:0000256" key="1">
    <source>
        <dbReference type="SAM" id="MobiDB-lite"/>
    </source>
</evidence>
<protein>
    <submittedName>
        <fullName evidence="2">Uncharacterized protein</fullName>
    </submittedName>
</protein>
<keyword evidence="3" id="KW-1185">Reference proteome</keyword>
<feature type="compositionally biased region" description="Basic and acidic residues" evidence="1">
    <location>
        <begin position="155"/>
        <end position="169"/>
    </location>
</feature>
<proteinExistence type="predicted"/>
<organism evidence="2 3">
    <name type="scientific">Neoarthrinium moseri</name>
    <dbReference type="NCBI Taxonomy" id="1658444"/>
    <lineage>
        <taxon>Eukaryota</taxon>
        <taxon>Fungi</taxon>
        <taxon>Dikarya</taxon>
        <taxon>Ascomycota</taxon>
        <taxon>Pezizomycotina</taxon>
        <taxon>Sordariomycetes</taxon>
        <taxon>Xylariomycetidae</taxon>
        <taxon>Amphisphaeriales</taxon>
        <taxon>Apiosporaceae</taxon>
        <taxon>Neoarthrinium</taxon>
    </lineage>
</organism>
<feature type="compositionally biased region" description="Basic residues" evidence="1">
    <location>
        <begin position="194"/>
        <end position="203"/>
    </location>
</feature>
<dbReference type="EMBL" id="JAFIMR010000003">
    <property type="protein sequence ID" value="KAI1879969.1"/>
    <property type="molecule type" value="Genomic_DNA"/>
</dbReference>
<feature type="compositionally biased region" description="Acidic residues" evidence="1">
    <location>
        <begin position="80"/>
        <end position="91"/>
    </location>
</feature>
<feature type="compositionally biased region" description="Polar residues" evidence="1">
    <location>
        <begin position="19"/>
        <end position="39"/>
    </location>
</feature>
<dbReference type="Proteomes" id="UP000829685">
    <property type="component" value="Unassembled WGS sequence"/>
</dbReference>
<accession>A0A9P9WVC2</accession>
<gene>
    <name evidence="2" type="ORF">JX265_001590</name>
</gene>